<dbReference type="Proteomes" id="UP000011592">
    <property type="component" value="Unassembled WGS sequence"/>
</dbReference>
<reference evidence="1 2" key="1">
    <citation type="journal article" date="2014" name="PLoS Genet.">
        <title>Phylogenetically driven sequencing of extremely halophilic archaea reveals strategies for static and dynamic osmo-response.</title>
        <authorList>
            <person name="Becker E.A."/>
            <person name="Seitzer P.M."/>
            <person name="Tritt A."/>
            <person name="Larsen D."/>
            <person name="Krusor M."/>
            <person name="Yao A.I."/>
            <person name="Wu D."/>
            <person name="Madern D."/>
            <person name="Eisen J.A."/>
            <person name="Darling A.E."/>
            <person name="Facciotti M.T."/>
        </authorList>
    </citation>
    <scope>NUCLEOTIDE SEQUENCE [LARGE SCALE GENOMIC DNA]</scope>
    <source>
        <strain evidence="1 2">JCM 14663</strain>
    </source>
</reference>
<dbReference type="AlphaFoldDB" id="L9ZBW5"/>
<name>L9ZBW5_9EURY</name>
<sequence>MDDEGINNAWKRHFHPEYEETPHIIEP</sequence>
<protein>
    <submittedName>
        <fullName evidence="1">Uncharacterized protein</fullName>
    </submittedName>
</protein>
<keyword evidence="2" id="KW-1185">Reference proteome</keyword>
<proteinExistence type="predicted"/>
<evidence type="ECO:0000313" key="1">
    <source>
        <dbReference type="EMBL" id="ELY83899.1"/>
    </source>
</evidence>
<accession>L9ZBW5</accession>
<dbReference type="EMBL" id="AOIJ01000030">
    <property type="protein sequence ID" value="ELY83899.1"/>
    <property type="molecule type" value="Genomic_DNA"/>
</dbReference>
<organism evidence="1 2">
    <name type="scientific">Natrinema gari JCM 14663</name>
    <dbReference type="NCBI Taxonomy" id="1230459"/>
    <lineage>
        <taxon>Archaea</taxon>
        <taxon>Methanobacteriati</taxon>
        <taxon>Methanobacteriota</taxon>
        <taxon>Stenosarchaea group</taxon>
        <taxon>Halobacteria</taxon>
        <taxon>Halobacteriales</taxon>
        <taxon>Natrialbaceae</taxon>
        <taxon>Natrinema</taxon>
    </lineage>
</organism>
<gene>
    <name evidence="1" type="ORF">C486_01689</name>
</gene>
<comment type="caution">
    <text evidence="1">The sequence shown here is derived from an EMBL/GenBank/DDBJ whole genome shotgun (WGS) entry which is preliminary data.</text>
</comment>
<evidence type="ECO:0000313" key="2">
    <source>
        <dbReference type="Proteomes" id="UP000011592"/>
    </source>
</evidence>